<protein>
    <submittedName>
        <fullName evidence="1">Uncharacterized protein</fullName>
    </submittedName>
</protein>
<accession>A0A0A9BQF2</accession>
<reference evidence="1" key="1">
    <citation type="submission" date="2014-09" db="EMBL/GenBank/DDBJ databases">
        <authorList>
            <person name="Magalhaes I.L.F."/>
            <person name="Oliveira U."/>
            <person name="Santos F.R."/>
            <person name="Vidigal T.H.D.A."/>
            <person name="Brescovit A.D."/>
            <person name="Santos A.J."/>
        </authorList>
    </citation>
    <scope>NUCLEOTIDE SEQUENCE</scope>
    <source>
        <tissue evidence="1">Shoot tissue taken approximately 20 cm above the soil surface</tissue>
    </source>
</reference>
<dbReference type="AlphaFoldDB" id="A0A0A9BQF2"/>
<sequence length="58" mass="6614">MHWDLVCNEIVVFVSLFEHLSQVREGDHLRSGCTMVSTMNHRSSLGCWLPARALSWLG</sequence>
<proteinExistence type="predicted"/>
<reference evidence="1" key="2">
    <citation type="journal article" date="2015" name="Data Brief">
        <title>Shoot transcriptome of the giant reed, Arundo donax.</title>
        <authorList>
            <person name="Barrero R.A."/>
            <person name="Guerrero F.D."/>
            <person name="Moolhuijzen P."/>
            <person name="Goolsby J.A."/>
            <person name="Tidwell J."/>
            <person name="Bellgard S.E."/>
            <person name="Bellgard M.I."/>
        </authorList>
    </citation>
    <scope>NUCLEOTIDE SEQUENCE</scope>
    <source>
        <tissue evidence="1">Shoot tissue taken approximately 20 cm above the soil surface</tissue>
    </source>
</reference>
<evidence type="ECO:0000313" key="1">
    <source>
        <dbReference type="EMBL" id="JAD66189.1"/>
    </source>
</evidence>
<name>A0A0A9BQF2_ARUDO</name>
<organism evidence="1">
    <name type="scientific">Arundo donax</name>
    <name type="common">Giant reed</name>
    <name type="synonym">Donax arundinaceus</name>
    <dbReference type="NCBI Taxonomy" id="35708"/>
    <lineage>
        <taxon>Eukaryota</taxon>
        <taxon>Viridiplantae</taxon>
        <taxon>Streptophyta</taxon>
        <taxon>Embryophyta</taxon>
        <taxon>Tracheophyta</taxon>
        <taxon>Spermatophyta</taxon>
        <taxon>Magnoliopsida</taxon>
        <taxon>Liliopsida</taxon>
        <taxon>Poales</taxon>
        <taxon>Poaceae</taxon>
        <taxon>PACMAD clade</taxon>
        <taxon>Arundinoideae</taxon>
        <taxon>Arundineae</taxon>
        <taxon>Arundo</taxon>
    </lineage>
</organism>
<dbReference type="EMBL" id="GBRH01231706">
    <property type="protein sequence ID" value="JAD66189.1"/>
    <property type="molecule type" value="Transcribed_RNA"/>
</dbReference>